<organism evidence="2 3">
    <name type="scientific">Pseudooceanicola antarcticus</name>
    <dbReference type="NCBI Taxonomy" id="1247613"/>
    <lineage>
        <taxon>Bacteria</taxon>
        <taxon>Pseudomonadati</taxon>
        <taxon>Pseudomonadota</taxon>
        <taxon>Alphaproteobacteria</taxon>
        <taxon>Rhodobacterales</taxon>
        <taxon>Paracoccaceae</taxon>
        <taxon>Pseudooceanicola</taxon>
    </lineage>
</organism>
<evidence type="ECO:0008006" key="5">
    <source>
        <dbReference type="Google" id="ProtNLM"/>
    </source>
</evidence>
<keyword evidence="4" id="KW-1185">Reference proteome</keyword>
<evidence type="ECO:0000313" key="2">
    <source>
        <dbReference type="EMBL" id="SNY39964.1"/>
    </source>
</evidence>
<dbReference type="Proteomes" id="UP000231702">
    <property type="component" value="Unassembled WGS sequence"/>
</dbReference>
<dbReference type="EMBL" id="OBEA01000001">
    <property type="protein sequence ID" value="SNY39964.1"/>
    <property type="molecule type" value="Genomic_DNA"/>
</dbReference>
<evidence type="ECO:0000313" key="1">
    <source>
        <dbReference type="EMBL" id="PJE27402.1"/>
    </source>
</evidence>
<gene>
    <name evidence="1" type="ORF">CVM39_12465</name>
    <name evidence="2" type="ORF">SAMN06297129_0668</name>
</gene>
<dbReference type="Proteomes" id="UP000231655">
    <property type="component" value="Unassembled WGS sequence"/>
</dbReference>
<proteinExistence type="predicted"/>
<protein>
    <recommendedName>
        <fullName evidence="5">Flagellar FliJ protein</fullName>
    </recommendedName>
</protein>
<reference evidence="2 3" key="1">
    <citation type="submission" date="2017-09" db="EMBL/GenBank/DDBJ databases">
        <authorList>
            <person name="Ehlers B."/>
            <person name="Leendertz F.H."/>
        </authorList>
    </citation>
    <scope>NUCLEOTIDE SEQUENCE [LARGE SCALE GENOMIC DNA]</scope>
    <source>
        <strain evidence="2 3">CGMCC 1.12662</strain>
    </source>
</reference>
<sequence length="136" mass="15484">MVFEAELMQLRRVAARERQLRLSLEALERRASERFLQSVDKAEGEDLAYAEGQDRAWRDWISVRRSNLQAELATILAEKSDRMAALSQSLGRKDIAGRMHRSSLSEERRAALARDLANLQELAVLLNGGKRKPPLQ</sequence>
<dbReference type="EMBL" id="PGTD01000017">
    <property type="protein sequence ID" value="PJE27402.1"/>
    <property type="molecule type" value="Genomic_DNA"/>
</dbReference>
<evidence type="ECO:0000313" key="4">
    <source>
        <dbReference type="Proteomes" id="UP000231702"/>
    </source>
</evidence>
<reference evidence="1 4" key="2">
    <citation type="journal article" date="2018" name="Int. J. Syst. Evol. Microbiol.">
        <title>Pseudooceanicola lipolyticus sp. nov., a marine alphaproteobacterium, reclassification of Oceanicola flagellatus as Pseudooceanicola flagellatus comb. nov. and emended description of the genus Pseudooceanicola.</title>
        <authorList>
            <person name="Huang M.-M."/>
            <person name="Guo L.-L."/>
            <person name="Wu Y.-H."/>
            <person name="Lai Q.-L."/>
            <person name="Shao Z.-Z."/>
            <person name="Wang C.-S."/>
            <person name="Wu M."/>
            <person name="Xu X.-W."/>
        </authorList>
    </citation>
    <scope>NUCLEOTIDE SEQUENCE [LARGE SCALE GENOMIC DNA]</scope>
    <source>
        <strain evidence="1 4">Ar-45</strain>
    </source>
</reference>
<accession>A0A285HW94</accession>
<name>A0A285HW94_9RHOB</name>
<evidence type="ECO:0000313" key="3">
    <source>
        <dbReference type="Proteomes" id="UP000231655"/>
    </source>
</evidence>
<dbReference type="AlphaFoldDB" id="A0A285HW94"/>